<feature type="chain" id="PRO_5021483164" description="LicD/FKTN/FKRP nucleotidyltransferase domain-containing protein" evidence="6">
    <location>
        <begin position="22"/>
        <end position="294"/>
    </location>
</feature>
<evidence type="ECO:0000256" key="2">
    <source>
        <dbReference type="ARBA" id="ARBA00022692"/>
    </source>
</evidence>
<dbReference type="EMBL" id="VIFY01000024">
    <property type="protein sequence ID" value="TQB75006.1"/>
    <property type="molecule type" value="Genomic_DNA"/>
</dbReference>
<feature type="domain" description="LicD/FKTN/FKRP nucleotidyltransferase" evidence="7">
    <location>
        <begin position="109"/>
        <end position="217"/>
    </location>
</feature>
<feature type="region of interest" description="Disordered" evidence="5">
    <location>
        <begin position="26"/>
        <end position="62"/>
    </location>
</feature>
<evidence type="ECO:0000256" key="3">
    <source>
        <dbReference type="ARBA" id="ARBA00022989"/>
    </source>
</evidence>
<dbReference type="AlphaFoldDB" id="A0A507R2T5"/>
<dbReference type="InterPro" id="IPR009644">
    <property type="entry name" value="FKTN/MNN4/W02B3.4-1"/>
</dbReference>
<keyword evidence="4" id="KW-0472">Membrane</keyword>
<comment type="caution">
    <text evidence="8">The sequence shown here is derived from an EMBL/GenBank/DDBJ whole genome shotgun (WGS) entry which is preliminary data.</text>
</comment>
<feature type="signal peptide" evidence="6">
    <location>
        <begin position="1"/>
        <end position="21"/>
    </location>
</feature>
<keyword evidence="9" id="KW-1185">Reference proteome</keyword>
<feature type="compositionally biased region" description="Polar residues" evidence="5">
    <location>
        <begin position="26"/>
        <end position="41"/>
    </location>
</feature>
<evidence type="ECO:0000313" key="8">
    <source>
        <dbReference type="EMBL" id="TQB75006.1"/>
    </source>
</evidence>
<name>A0A507R2T5_MONPU</name>
<dbReference type="PANTHER" id="PTHR15407">
    <property type="entry name" value="FUKUTIN-RELATED"/>
    <property type="match status" value="1"/>
</dbReference>
<evidence type="ECO:0000313" key="9">
    <source>
        <dbReference type="Proteomes" id="UP000319663"/>
    </source>
</evidence>
<dbReference type="OrthoDB" id="444255at2759"/>
<dbReference type="GO" id="GO:0016020">
    <property type="term" value="C:membrane"/>
    <property type="evidence" value="ECO:0007669"/>
    <property type="project" value="UniProtKB-SubCell"/>
</dbReference>
<dbReference type="Proteomes" id="UP000319663">
    <property type="component" value="Unassembled WGS sequence"/>
</dbReference>
<dbReference type="InterPro" id="IPR007074">
    <property type="entry name" value="LicD/FKTN/FKRP_NTP_transf"/>
</dbReference>
<proteinExistence type="predicted"/>
<dbReference type="Pfam" id="PF04991">
    <property type="entry name" value="LicD"/>
    <property type="match status" value="2"/>
</dbReference>
<evidence type="ECO:0000256" key="6">
    <source>
        <dbReference type="SAM" id="SignalP"/>
    </source>
</evidence>
<keyword evidence="2" id="KW-0812">Transmembrane</keyword>
<organism evidence="8 9">
    <name type="scientific">Monascus purpureus</name>
    <name type="common">Red mold</name>
    <name type="synonym">Monascus anka</name>
    <dbReference type="NCBI Taxonomy" id="5098"/>
    <lineage>
        <taxon>Eukaryota</taxon>
        <taxon>Fungi</taxon>
        <taxon>Dikarya</taxon>
        <taxon>Ascomycota</taxon>
        <taxon>Pezizomycotina</taxon>
        <taxon>Eurotiomycetes</taxon>
        <taxon>Eurotiomycetidae</taxon>
        <taxon>Eurotiales</taxon>
        <taxon>Aspergillaceae</taxon>
        <taxon>Monascus</taxon>
    </lineage>
</organism>
<evidence type="ECO:0000256" key="1">
    <source>
        <dbReference type="ARBA" id="ARBA00004167"/>
    </source>
</evidence>
<accession>A0A507R2T5</accession>
<feature type="compositionally biased region" description="Basic and acidic residues" evidence="5">
    <location>
        <begin position="42"/>
        <end position="58"/>
    </location>
</feature>
<evidence type="ECO:0000256" key="5">
    <source>
        <dbReference type="SAM" id="MobiDB-lite"/>
    </source>
</evidence>
<feature type="domain" description="LicD/FKTN/FKRP nucleotidyltransferase" evidence="7">
    <location>
        <begin position="224"/>
        <end position="262"/>
    </location>
</feature>
<dbReference type="GO" id="GO:0009100">
    <property type="term" value="P:glycoprotein metabolic process"/>
    <property type="evidence" value="ECO:0007669"/>
    <property type="project" value="UniProtKB-ARBA"/>
</dbReference>
<evidence type="ECO:0000259" key="7">
    <source>
        <dbReference type="Pfam" id="PF04991"/>
    </source>
</evidence>
<dbReference type="STRING" id="5098.A0A507R2T5"/>
<keyword evidence="6" id="KW-0732">Signal</keyword>
<protein>
    <recommendedName>
        <fullName evidence="7">LicD/FKTN/FKRP nucleotidyltransferase domain-containing protein</fullName>
    </recommendedName>
</protein>
<gene>
    <name evidence="8" type="ORF">MPDQ_003802</name>
</gene>
<reference evidence="8 9" key="1">
    <citation type="submission" date="2019-06" db="EMBL/GenBank/DDBJ databases">
        <title>Wine fermentation using esterase from Monascus purpureus.</title>
        <authorList>
            <person name="Geng C."/>
            <person name="Zhang Y."/>
        </authorList>
    </citation>
    <scope>NUCLEOTIDE SEQUENCE [LARGE SCALE GENOMIC DNA]</scope>
    <source>
        <strain evidence="8">HQ1</strain>
    </source>
</reference>
<sequence length="294" mass="34177">MYIGSLVFALWSAWLLGLAFAAPSSTPADDPFQTKSQSLDNRSSDFESESEHGNKTEPDLGPEYKYFNEPGMQEYLGHYDARFFKGVVSDDERSESLTHMMRAYLNFFNEAGLDTWIAHGTLLGWWWNGKILPWDWDIDTQVPVTTLTYMATHFNQSIVDYTSFDRTVKRKYLLDVNPWALQSDRGIGLNVIDARWIDTHNGLYIDITGLRKLYPDTDPDVWECKNFHKYKTKELYPLRTTVFEGVPAKVPFKYSSILMDEYSIRALTATKFNNHTYDPQLHEWVMDKDLESQQ</sequence>
<keyword evidence="3" id="KW-1133">Transmembrane helix</keyword>
<dbReference type="PANTHER" id="PTHR15407:SF28">
    <property type="entry name" value="RIBITOL-5-PHOSPHATE TRANSFERASE FKTN"/>
    <property type="match status" value="1"/>
</dbReference>
<evidence type="ECO:0000256" key="4">
    <source>
        <dbReference type="ARBA" id="ARBA00023136"/>
    </source>
</evidence>
<comment type="subcellular location">
    <subcellularLocation>
        <location evidence="1">Membrane</location>
        <topology evidence="1">Single-pass membrane protein</topology>
    </subcellularLocation>
</comment>